<gene>
    <name evidence="2" type="ORF">H6G83_11740</name>
</gene>
<keyword evidence="1" id="KW-0812">Transmembrane</keyword>
<dbReference type="EMBL" id="JACJSG010000013">
    <property type="protein sequence ID" value="MBD2501263.1"/>
    <property type="molecule type" value="Genomic_DNA"/>
</dbReference>
<feature type="transmembrane region" description="Helical" evidence="1">
    <location>
        <begin position="123"/>
        <end position="146"/>
    </location>
</feature>
<dbReference type="RefSeq" id="WP_190471694.1">
    <property type="nucleotide sequence ID" value="NZ_JACJSG010000013.1"/>
</dbReference>
<feature type="transmembrane region" description="Helical" evidence="1">
    <location>
        <begin position="86"/>
        <end position="103"/>
    </location>
</feature>
<feature type="transmembrane region" description="Helical" evidence="1">
    <location>
        <begin position="158"/>
        <end position="180"/>
    </location>
</feature>
<feature type="transmembrane region" description="Helical" evidence="1">
    <location>
        <begin position="192"/>
        <end position="211"/>
    </location>
</feature>
<reference evidence="2 3" key="1">
    <citation type="journal article" date="2020" name="ISME J.">
        <title>Comparative genomics reveals insights into cyanobacterial evolution and habitat adaptation.</title>
        <authorList>
            <person name="Chen M.Y."/>
            <person name="Teng W.K."/>
            <person name="Zhao L."/>
            <person name="Hu C.X."/>
            <person name="Zhou Y.K."/>
            <person name="Han B.P."/>
            <person name="Song L.R."/>
            <person name="Shu W.S."/>
        </authorList>
    </citation>
    <scope>NUCLEOTIDE SEQUENCE [LARGE SCALE GENOMIC DNA]</scope>
    <source>
        <strain evidence="2 3">FACHB-119</strain>
    </source>
</reference>
<feature type="transmembrane region" description="Helical" evidence="1">
    <location>
        <begin position="21"/>
        <end position="41"/>
    </location>
</feature>
<evidence type="ECO:0000313" key="2">
    <source>
        <dbReference type="EMBL" id="MBD2501263.1"/>
    </source>
</evidence>
<name>A0ABR8D691_9NOST</name>
<proteinExistence type="predicted"/>
<feature type="transmembrane region" description="Helical" evidence="1">
    <location>
        <begin position="340"/>
        <end position="365"/>
    </location>
</feature>
<comment type="caution">
    <text evidence="2">The sequence shown here is derived from an EMBL/GenBank/DDBJ whole genome shotgun (WGS) entry which is preliminary data.</text>
</comment>
<dbReference type="Proteomes" id="UP000661112">
    <property type="component" value="Unassembled WGS sequence"/>
</dbReference>
<feature type="transmembrane region" description="Helical" evidence="1">
    <location>
        <begin position="61"/>
        <end position="79"/>
    </location>
</feature>
<evidence type="ECO:0000256" key="1">
    <source>
        <dbReference type="SAM" id="Phobius"/>
    </source>
</evidence>
<accession>A0ABR8D691</accession>
<organism evidence="2 3">
    <name type="scientific">Anabaena azotica FACHB-119</name>
    <dbReference type="NCBI Taxonomy" id="947527"/>
    <lineage>
        <taxon>Bacteria</taxon>
        <taxon>Bacillati</taxon>
        <taxon>Cyanobacteriota</taxon>
        <taxon>Cyanophyceae</taxon>
        <taxon>Nostocales</taxon>
        <taxon>Nostocaceae</taxon>
        <taxon>Anabaena</taxon>
        <taxon>Anabaena azotica</taxon>
    </lineage>
</organism>
<sequence length="368" mass="42060">MISGIKAYLNPQQLLIEPYERLRFITLYVLATLLANFGARFLSLNVISRFSPEPVSLVDAAVLGTVFGVILGACQWLVIREFIPNLYWIVATATGFCYFQVILQSYQNLVIQLVQSGQLQLQLVTGFLLSLVVTFFATIWLGLLQWLILRYYIKSARWWVLIFPALFLISFAMIVLTNSAQLIFRWNLTVDWNIVFPAILGISQATALCLLKRKVQNNDQFAPSQVNKLLITTPEIGNLRKLWDLSNRLYHQIHKSWEQETSLPARLIYLLGVTETGNIIICQPANQMATYYISQTPLPNLISSLNDDVEQSYHQPLARFLVTFTTLGGLEIRICKSYKLIWITLSLLGFLLLVSTYPTWLHIIYLST</sequence>
<keyword evidence="1" id="KW-0472">Membrane</keyword>
<evidence type="ECO:0000313" key="3">
    <source>
        <dbReference type="Proteomes" id="UP000661112"/>
    </source>
</evidence>
<keyword evidence="3" id="KW-1185">Reference proteome</keyword>
<keyword evidence="1" id="KW-1133">Transmembrane helix</keyword>
<protein>
    <submittedName>
        <fullName evidence="2">Uncharacterized protein</fullName>
    </submittedName>
</protein>